<dbReference type="GeneID" id="10537808"/>
<dbReference type="RefSeq" id="XP_003321683.1">
    <property type="nucleotide sequence ID" value="XM_003321635.1"/>
</dbReference>
<evidence type="ECO:0000313" key="4">
    <source>
        <dbReference type="Proteomes" id="UP000008783"/>
    </source>
</evidence>
<dbReference type="InParanoid" id="E3JYY9"/>
<organism evidence="3 4">
    <name type="scientific">Puccinia graminis f. sp. tritici (strain CRL 75-36-700-3 / race SCCL)</name>
    <name type="common">Black stem rust fungus</name>
    <dbReference type="NCBI Taxonomy" id="418459"/>
    <lineage>
        <taxon>Eukaryota</taxon>
        <taxon>Fungi</taxon>
        <taxon>Dikarya</taxon>
        <taxon>Basidiomycota</taxon>
        <taxon>Pucciniomycotina</taxon>
        <taxon>Pucciniomycetes</taxon>
        <taxon>Pucciniales</taxon>
        <taxon>Pucciniaceae</taxon>
        <taxon>Puccinia</taxon>
    </lineage>
</organism>
<keyword evidence="4" id="KW-1185">Reference proteome</keyword>
<name>E3JYY9_PUCGT</name>
<gene>
    <name evidence="3" type="ORF">PGTG_03220</name>
</gene>
<dbReference type="InterPro" id="IPR010998">
    <property type="entry name" value="Integrase_recombinase_N"/>
</dbReference>
<dbReference type="PANTHER" id="PTHR34605:SF3">
    <property type="entry name" value="P CELL-TYPE AGGLUTINATION PROTEIN MAP4-LIKE-RELATED"/>
    <property type="match status" value="1"/>
</dbReference>
<dbReference type="Gene3D" id="1.10.443.10">
    <property type="entry name" value="Intergrase catalytic core"/>
    <property type="match status" value="1"/>
</dbReference>
<dbReference type="SUPFAM" id="SSF56349">
    <property type="entry name" value="DNA breaking-rejoining enzymes"/>
    <property type="match status" value="1"/>
</dbReference>
<dbReference type="Proteomes" id="UP000008783">
    <property type="component" value="Unassembled WGS sequence"/>
</dbReference>
<dbReference type="SUPFAM" id="SSF47823">
    <property type="entry name" value="lambda integrase-like, N-terminal domain"/>
    <property type="match status" value="1"/>
</dbReference>
<keyword evidence="2" id="KW-0233">DNA recombination</keyword>
<evidence type="ECO:0000256" key="1">
    <source>
        <dbReference type="ARBA" id="ARBA00023125"/>
    </source>
</evidence>
<evidence type="ECO:0000313" key="3">
    <source>
        <dbReference type="EMBL" id="EFP77264.1"/>
    </source>
</evidence>
<dbReference type="AlphaFoldDB" id="E3JYY9"/>
<reference key="1">
    <citation type="submission" date="2007-01" db="EMBL/GenBank/DDBJ databases">
        <title>The Genome Sequence of Puccinia graminis f. sp. tritici Strain CRL 75-36-700-3.</title>
        <authorList>
            <consortium name="The Broad Institute Genome Sequencing Platform"/>
            <person name="Birren B."/>
            <person name="Lander E."/>
            <person name="Galagan J."/>
            <person name="Nusbaum C."/>
            <person name="Devon K."/>
            <person name="Cuomo C."/>
            <person name="Jaffe D."/>
            <person name="Butler J."/>
            <person name="Alvarez P."/>
            <person name="Gnerre S."/>
            <person name="Grabherr M."/>
            <person name="Mauceli E."/>
            <person name="Brockman W."/>
            <person name="Young S."/>
            <person name="LaButti K."/>
            <person name="Sykes S."/>
            <person name="DeCaprio D."/>
            <person name="Crawford M."/>
            <person name="Koehrsen M."/>
            <person name="Engels R."/>
            <person name="Montgomery P."/>
            <person name="Pearson M."/>
            <person name="Howarth C."/>
            <person name="Larson L."/>
            <person name="White J."/>
            <person name="Zeng Q."/>
            <person name="Kodira C."/>
            <person name="Yandava C."/>
            <person name="Alvarado L."/>
            <person name="O'Leary S."/>
            <person name="Szabo L."/>
            <person name="Dean R."/>
            <person name="Schein J."/>
        </authorList>
    </citation>
    <scope>NUCLEOTIDE SEQUENCE</scope>
    <source>
        <strain>CRL 75-36-700-3</strain>
    </source>
</reference>
<evidence type="ECO:0000256" key="2">
    <source>
        <dbReference type="ARBA" id="ARBA00023172"/>
    </source>
</evidence>
<proteinExistence type="predicted"/>
<dbReference type="InterPro" id="IPR013762">
    <property type="entry name" value="Integrase-like_cat_sf"/>
</dbReference>
<dbReference type="InterPro" id="IPR052925">
    <property type="entry name" value="Phage_Integrase-like_Recomb"/>
</dbReference>
<dbReference type="Gene3D" id="1.10.150.130">
    <property type="match status" value="1"/>
</dbReference>
<dbReference type="GO" id="GO:0003677">
    <property type="term" value="F:DNA binding"/>
    <property type="evidence" value="ECO:0007669"/>
    <property type="project" value="UniProtKB-KW"/>
</dbReference>
<dbReference type="PANTHER" id="PTHR34605">
    <property type="entry name" value="PHAGE_INTEGRASE DOMAIN-CONTAINING PROTEIN"/>
    <property type="match status" value="1"/>
</dbReference>
<reference evidence="4" key="2">
    <citation type="journal article" date="2011" name="Proc. Natl. Acad. Sci. U.S.A.">
        <title>Obligate biotrophy features unraveled by the genomic analysis of rust fungi.</title>
        <authorList>
            <person name="Duplessis S."/>
            <person name="Cuomo C.A."/>
            <person name="Lin Y.-C."/>
            <person name="Aerts A."/>
            <person name="Tisserant E."/>
            <person name="Veneault-Fourrey C."/>
            <person name="Joly D.L."/>
            <person name="Hacquard S."/>
            <person name="Amselem J."/>
            <person name="Cantarel B.L."/>
            <person name="Chiu R."/>
            <person name="Coutinho P.M."/>
            <person name="Feau N."/>
            <person name="Field M."/>
            <person name="Frey P."/>
            <person name="Gelhaye E."/>
            <person name="Goldberg J."/>
            <person name="Grabherr M.G."/>
            <person name="Kodira C.D."/>
            <person name="Kohler A."/>
            <person name="Kuees U."/>
            <person name="Lindquist E.A."/>
            <person name="Lucas S.M."/>
            <person name="Mago R."/>
            <person name="Mauceli E."/>
            <person name="Morin E."/>
            <person name="Murat C."/>
            <person name="Pangilinan J.L."/>
            <person name="Park R."/>
            <person name="Pearson M."/>
            <person name="Quesneville H."/>
            <person name="Rouhier N."/>
            <person name="Sakthikumar S."/>
            <person name="Salamov A.A."/>
            <person name="Schmutz J."/>
            <person name="Selles B."/>
            <person name="Shapiro H."/>
            <person name="Tanguay P."/>
            <person name="Tuskan G.A."/>
            <person name="Henrissat B."/>
            <person name="Van de Peer Y."/>
            <person name="Rouze P."/>
            <person name="Ellis J.G."/>
            <person name="Dodds P.N."/>
            <person name="Schein J.E."/>
            <person name="Zhong S."/>
            <person name="Hamelin R.C."/>
            <person name="Grigoriev I.V."/>
            <person name="Szabo L.J."/>
            <person name="Martin F."/>
        </authorList>
    </citation>
    <scope>NUCLEOTIDE SEQUENCE [LARGE SCALE GENOMIC DNA]</scope>
    <source>
        <strain evidence="4">CRL 75-36-700-3 / race SCCL</strain>
    </source>
</reference>
<dbReference type="EMBL" id="DS178267">
    <property type="protein sequence ID" value="EFP77264.1"/>
    <property type="molecule type" value="Genomic_DNA"/>
</dbReference>
<sequence>MISTSTNLVQLNKVDAFTKDGSTLRLPTRADLHILHSWKTSTLLSYNSAVKKFMAFQKSENVTTFSLPIDEATLENFCIWAGRNSVSSNTGKISATSLRKYLAGLKAWHTYHNKPFPTSNETRINLILKASSREDKFTTRTSQKRPLMFWHMTHLWVTLSGGDDFDKAVLDLFIVAFWGLARLAELTYSSDTGEINFAESVLSTDVFFTTCEQGEAVTLTVRNAKTGAPGAPQIITLGEQRHALCPVLAIRRRISATEGERTSLFGYNTNGGRRHVTRRKAVARLEEALALGGYHGLRGHSFRVGGASLRAALGMSWVDLCTLEEL</sequence>
<protein>
    <recommendedName>
        <fullName evidence="5">Core-binding (CB) domain-containing protein</fullName>
    </recommendedName>
</protein>
<dbReference type="KEGG" id="pgr:PGTG_03220"/>
<accession>E3JYY9</accession>
<dbReference type="GO" id="GO:0015074">
    <property type="term" value="P:DNA integration"/>
    <property type="evidence" value="ECO:0007669"/>
    <property type="project" value="InterPro"/>
</dbReference>
<dbReference type="InterPro" id="IPR011010">
    <property type="entry name" value="DNA_brk_join_enz"/>
</dbReference>
<dbReference type="VEuPathDB" id="FungiDB:PGTG_03220"/>
<keyword evidence="1" id="KW-0238">DNA-binding</keyword>
<dbReference type="HOGENOM" id="CLU_003292_5_0_1"/>
<evidence type="ECO:0008006" key="5">
    <source>
        <dbReference type="Google" id="ProtNLM"/>
    </source>
</evidence>
<dbReference type="OMA" id="SIEDHHI"/>
<dbReference type="GO" id="GO:0006310">
    <property type="term" value="P:DNA recombination"/>
    <property type="evidence" value="ECO:0007669"/>
    <property type="project" value="UniProtKB-KW"/>
</dbReference>
<dbReference type="OrthoDB" id="3254696at2759"/>